<dbReference type="Proteomes" id="UP000823636">
    <property type="component" value="Unassembled WGS sequence"/>
</dbReference>
<feature type="binding site" evidence="4">
    <location>
        <position position="54"/>
    </location>
    <ligand>
        <name>substrate</name>
    </ligand>
</feature>
<dbReference type="GO" id="GO:0005524">
    <property type="term" value="F:ATP binding"/>
    <property type="evidence" value="ECO:0007669"/>
    <property type="project" value="UniProtKB-KW"/>
</dbReference>
<dbReference type="GO" id="GO:0046872">
    <property type="term" value="F:metal ion binding"/>
    <property type="evidence" value="ECO:0007669"/>
    <property type="project" value="UniProtKB-KW"/>
</dbReference>
<proteinExistence type="inferred from homology"/>
<dbReference type="PIRSF" id="PIRSF006806">
    <property type="entry name" value="FTHF_cligase"/>
    <property type="match status" value="1"/>
</dbReference>
<dbReference type="InterPro" id="IPR024185">
    <property type="entry name" value="FTHF_cligase-like_sf"/>
</dbReference>
<comment type="caution">
    <text evidence="6">The sequence shown here is derived from an EMBL/GenBank/DDBJ whole genome shotgun (WGS) entry which is preliminary data.</text>
</comment>
<dbReference type="EC" id="6.3.3.2" evidence="5"/>
<organism evidence="6 7">
    <name type="scientific">Candidatus Caccoplasma merdipullorum</name>
    <dbReference type="NCBI Taxonomy" id="2840718"/>
    <lineage>
        <taxon>Bacteria</taxon>
        <taxon>Pseudomonadati</taxon>
        <taxon>Bacteroidota</taxon>
        <taxon>Bacteroidia</taxon>
        <taxon>Bacteroidales</taxon>
        <taxon>Bacteroidaceae</taxon>
        <taxon>Bacteroidaceae incertae sedis</taxon>
        <taxon>Candidatus Caccoplasma</taxon>
    </lineage>
</organism>
<keyword evidence="3 4" id="KW-0067">ATP-binding</keyword>
<evidence type="ECO:0000313" key="6">
    <source>
        <dbReference type="EMBL" id="MBO8437492.1"/>
    </source>
</evidence>
<comment type="cofactor">
    <cofactor evidence="5">
        <name>Mg(2+)</name>
        <dbReference type="ChEBI" id="CHEBI:18420"/>
    </cofactor>
</comment>
<dbReference type="Gene3D" id="3.40.50.10420">
    <property type="entry name" value="NagB/RpiA/CoA transferase-like"/>
    <property type="match status" value="1"/>
</dbReference>
<keyword evidence="6" id="KW-0436">Ligase</keyword>
<keyword evidence="2 4" id="KW-0547">Nucleotide-binding</keyword>
<feature type="binding site" evidence="4">
    <location>
        <begin position="3"/>
        <end position="7"/>
    </location>
    <ligand>
        <name>ATP</name>
        <dbReference type="ChEBI" id="CHEBI:30616"/>
    </ligand>
</feature>
<evidence type="ECO:0000256" key="5">
    <source>
        <dbReference type="RuleBase" id="RU361279"/>
    </source>
</evidence>
<protein>
    <recommendedName>
        <fullName evidence="5">5-formyltetrahydrofolate cyclo-ligase</fullName>
        <ecNumber evidence="5">6.3.3.2</ecNumber>
    </recommendedName>
</protein>
<accession>A0A9D9E0V7</accession>
<sequence length="178" mass="20132">MEKNNIRQQIKALKSALTPQYKQQSSEAVKSAIEQLPQYASARSILLYNSLPDELSTRQMLAAWHPRKKIYLPIVEGDQITIGEYQPGQMQCGAYGIIEPRKHITEPVQIDMAIIPGVAFDAAKTRIGRGKGYYDKLLSRLHTYKIGIAYHIQLLADLPSQPHDIKMDCIITEQETII</sequence>
<evidence type="ECO:0000256" key="3">
    <source>
        <dbReference type="ARBA" id="ARBA00022840"/>
    </source>
</evidence>
<comment type="catalytic activity">
    <reaction evidence="5">
        <text>(6S)-5-formyl-5,6,7,8-tetrahydrofolate + ATP = (6R)-5,10-methenyltetrahydrofolate + ADP + phosphate</text>
        <dbReference type="Rhea" id="RHEA:10488"/>
        <dbReference type="ChEBI" id="CHEBI:30616"/>
        <dbReference type="ChEBI" id="CHEBI:43474"/>
        <dbReference type="ChEBI" id="CHEBI:57455"/>
        <dbReference type="ChEBI" id="CHEBI:57457"/>
        <dbReference type="ChEBI" id="CHEBI:456216"/>
        <dbReference type="EC" id="6.3.3.2"/>
    </reaction>
</comment>
<feature type="binding site" evidence="4">
    <location>
        <begin position="126"/>
        <end position="134"/>
    </location>
    <ligand>
        <name>ATP</name>
        <dbReference type="ChEBI" id="CHEBI:30616"/>
    </ligand>
</feature>
<evidence type="ECO:0000313" key="7">
    <source>
        <dbReference type="Proteomes" id="UP000823636"/>
    </source>
</evidence>
<name>A0A9D9E0V7_9BACT</name>
<dbReference type="NCBIfam" id="TIGR02727">
    <property type="entry name" value="MTHFS_bact"/>
    <property type="match status" value="1"/>
</dbReference>
<dbReference type="GO" id="GO:0035999">
    <property type="term" value="P:tetrahydrofolate interconversion"/>
    <property type="evidence" value="ECO:0007669"/>
    <property type="project" value="TreeGrafter"/>
</dbReference>
<reference evidence="6" key="2">
    <citation type="journal article" date="2021" name="PeerJ">
        <title>Extensive microbial diversity within the chicken gut microbiome revealed by metagenomics and culture.</title>
        <authorList>
            <person name="Gilroy R."/>
            <person name="Ravi A."/>
            <person name="Getino M."/>
            <person name="Pursley I."/>
            <person name="Horton D.L."/>
            <person name="Alikhan N.F."/>
            <person name="Baker D."/>
            <person name="Gharbi K."/>
            <person name="Hall N."/>
            <person name="Watson M."/>
            <person name="Adriaenssens E.M."/>
            <person name="Foster-Nyarko E."/>
            <person name="Jarju S."/>
            <person name="Secka A."/>
            <person name="Antonio M."/>
            <person name="Oren A."/>
            <person name="Chaudhuri R.R."/>
            <person name="La Ragione R."/>
            <person name="Hildebrand F."/>
            <person name="Pallen M.J."/>
        </authorList>
    </citation>
    <scope>NUCLEOTIDE SEQUENCE</scope>
    <source>
        <strain evidence="6">G3-4614</strain>
    </source>
</reference>
<evidence type="ECO:0000256" key="1">
    <source>
        <dbReference type="ARBA" id="ARBA00010638"/>
    </source>
</evidence>
<dbReference type="AlphaFoldDB" id="A0A9D9E0V7"/>
<keyword evidence="5" id="KW-0460">Magnesium</keyword>
<dbReference type="SUPFAM" id="SSF100950">
    <property type="entry name" value="NagB/RpiA/CoA transferase-like"/>
    <property type="match status" value="1"/>
</dbReference>
<keyword evidence="5" id="KW-0479">Metal-binding</keyword>
<dbReference type="PANTHER" id="PTHR23407:SF1">
    <property type="entry name" value="5-FORMYLTETRAHYDROFOLATE CYCLO-LIGASE"/>
    <property type="match status" value="1"/>
</dbReference>
<reference evidence="6" key="1">
    <citation type="submission" date="2020-10" db="EMBL/GenBank/DDBJ databases">
        <authorList>
            <person name="Gilroy R."/>
        </authorList>
    </citation>
    <scope>NUCLEOTIDE SEQUENCE</scope>
    <source>
        <strain evidence="6">G3-4614</strain>
    </source>
</reference>
<evidence type="ECO:0000256" key="2">
    <source>
        <dbReference type="ARBA" id="ARBA00022741"/>
    </source>
</evidence>
<gene>
    <name evidence="6" type="ORF">IAC54_01155</name>
</gene>
<dbReference type="InterPro" id="IPR002698">
    <property type="entry name" value="FTHF_cligase"/>
</dbReference>
<dbReference type="InterPro" id="IPR037171">
    <property type="entry name" value="NagB/RpiA_transferase-like"/>
</dbReference>
<dbReference type="Pfam" id="PF01812">
    <property type="entry name" value="5-FTHF_cyc-lig"/>
    <property type="match status" value="1"/>
</dbReference>
<evidence type="ECO:0000256" key="4">
    <source>
        <dbReference type="PIRSR" id="PIRSR006806-1"/>
    </source>
</evidence>
<dbReference type="EMBL" id="JADIMW010000009">
    <property type="protein sequence ID" value="MBO8437492.1"/>
    <property type="molecule type" value="Genomic_DNA"/>
</dbReference>
<dbReference type="GO" id="GO:0030272">
    <property type="term" value="F:5-formyltetrahydrofolate cyclo-ligase activity"/>
    <property type="evidence" value="ECO:0007669"/>
    <property type="project" value="UniProtKB-EC"/>
</dbReference>
<comment type="similarity">
    <text evidence="1 5">Belongs to the 5-formyltetrahydrofolate cyclo-ligase family.</text>
</comment>
<dbReference type="GO" id="GO:0009396">
    <property type="term" value="P:folic acid-containing compound biosynthetic process"/>
    <property type="evidence" value="ECO:0007669"/>
    <property type="project" value="TreeGrafter"/>
</dbReference>
<dbReference type="PANTHER" id="PTHR23407">
    <property type="entry name" value="ATPASE INHIBITOR/5-FORMYLTETRAHYDROFOLATE CYCLO-LIGASE"/>
    <property type="match status" value="1"/>
</dbReference>